<dbReference type="InterPro" id="IPR029001">
    <property type="entry name" value="ITPase-like_fam"/>
</dbReference>
<dbReference type="Gene3D" id="3.90.950.10">
    <property type="match status" value="1"/>
</dbReference>
<evidence type="ECO:0000256" key="2">
    <source>
        <dbReference type="ARBA" id="ARBA00022490"/>
    </source>
</evidence>
<evidence type="ECO:0000256" key="3">
    <source>
        <dbReference type="ARBA" id="ARBA00022801"/>
    </source>
</evidence>
<proteinExistence type="inferred from homology"/>
<accession>A0ABT6DGZ7</accession>
<organism evidence="6 7">
    <name type="scientific">Bdellovibrio svalbardensis</name>
    <dbReference type="NCBI Taxonomy" id="2972972"/>
    <lineage>
        <taxon>Bacteria</taxon>
        <taxon>Pseudomonadati</taxon>
        <taxon>Bdellovibrionota</taxon>
        <taxon>Bdellovibrionia</taxon>
        <taxon>Bdellovibrionales</taxon>
        <taxon>Pseudobdellovibrionaceae</taxon>
        <taxon>Bdellovibrio</taxon>
    </lineage>
</organism>
<comment type="subcellular location">
    <subcellularLocation>
        <location evidence="1 5">Cytoplasm</location>
    </subcellularLocation>
</comment>
<comment type="cofactor">
    <cofactor evidence="5">
        <name>a divalent metal cation</name>
        <dbReference type="ChEBI" id="CHEBI:60240"/>
    </cofactor>
</comment>
<dbReference type="PIRSF" id="PIRSF006305">
    <property type="entry name" value="Maf"/>
    <property type="match status" value="1"/>
</dbReference>
<evidence type="ECO:0000256" key="5">
    <source>
        <dbReference type="HAMAP-Rule" id="MF_00528"/>
    </source>
</evidence>
<dbReference type="PANTHER" id="PTHR43213">
    <property type="entry name" value="BIFUNCTIONAL DTTP/UTP PYROPHOSPHATASE/METHYLTRANSFERASE PROTEIN-RELATED"/>
    <property type="match status" value="1"/>
</dbReference>
<dbReference type="PANTHER" id="PTHR43213:SF10">
    <property type="entry name" value="7-METHYL-GTP PYROPHOSPHATASE"/>
    <property type="match status" value="1"/>
</dbReference>
<dbReference type="EC" id="3.6.1.-" evidence="5"/>
<dbReference type="Pfam" id="PF02545">
    <property type="entry name" value="Maf"/>
    <property type="match status" value="1"/>
</dbReference>
<comment type="function">
    <text evidence="5">Nucleoside triphosphate pyrophosphatase that hydrolyzes 7-methyl-GTP (m(7)GTP). May have a dual role in cell division arrest and in preventing the incorporation of modified nucleotides into cellular nucleic acids.</text>
</comment>
<evidence type="ECO:0000256" key="1">
    <source>
        <dbReference type="ARBA" id="ARBA00004496"/>
    </source>
</evidence>
<comment type="similarity">
    <text evidence="5">Belongs to the Maf family. YceF subfamily.</text>
</comment>
<feature type="site" description="Important for substrate specificity" evidence="5">
    <location>
        <position position="13"/>
    </location>
</feature>
<reference evidence="6" key="1">
    <citation type="submission" date="2022-08" db="EMBL/GenBank/DDBJ databases">
        <title>Novel Bdellovibrio Species Isolated from Svalbard: Designation Bdellovibrio svalbardensis.</title>
        <authorList>
            <person name="Mitchell R.J."/>
            <person name="Choi S.Y."/>
        </authorList>
    </citation>
    <scope>NUCLEOTIDE SEQUENCE</scope>
    <source>
        <strain evidence="6">PAP01</strain>
    </source>
</reference>
<feature type="active site" description="Proton acceptor" evidence="5">
    <location>
        <position position="70"/>
    </location>
</feature>
<evidence type="ECO:0000256" key="4">
    <source>
        <dbReference type="ARBA" id="ARBA00023080"/>
    </source>
</evidence>
<comment type="caution">
    <text evidence="6">The sequence shown here is derived from an EMBL/GenBank/DDBJ whole genome shotgun (WGS) entry which is preliminary data.</text>
</comment>
<feature type="site" description="Important for substrate specificity" evidence="5">
    <location>
        <position position="153"/>
    </location>
</feature>
<protein>
    <recommendedName>
        <fullName evidence="5">7-methyl-GTP pyrophosphatase</fullName>
        <shortName evidence="5">m(7)GTP pyrophosphatase</shortName>
        <ecNumber evidence="5">3.6.1.-</ecNumber>
    </recommendedName>
</protein>
<dbReference type="InterPro" id="IPR003697">
    <property type="entry name" value="Maf-like"/>
</dbReference>
<keyword evidence="4 5" id="KW-0546">Nucleotide metabolism</keyword>
<sequence>MKKQLILASTSKYRQELLHRLALPFEALAPLIDEDKEKDPSLAPRALAEKLALLKAQSLKGEGKVVIGGDQLVSFEGRIIGKAHTTERAVEQLLSMQGKVHELVTAICVFDGEKIIPYTDITRMHMKSLSKAQIEHYVSLDNPIDCAGSYKIEKHGIKLFDKIESEDFTAIQGLPLIALSKILENCDLL</sequence>
<name>A0ABT6DGZ7_9BACT</name>
<comment type="caution">
    <text evidence="5">Lacks conserved residue(s) required for the propagation of feature annotation.</text>
</comment>
<dbReference type="Proteomes" id="UP001152321">
    <property type="component" value="Unassembled WGS sequence"/>
</dbReference>
<dbReference type="EMBL" id="JANRMI010000002">
    <property type="protein sequence ID" value="MDG0816130.1"/>
    <property type="molecule type" value="Genomic_DNA"/>
</dbReference>
<dbReference type="RefSeq" id="WP_277577608.1">
    <property type="nucleotide sequence ID" value="NZ_JANRMI010000002.1"/>
</dbReference>
<keyword evidence="3 5" id="KW-0378">Hydrolase</keyword>
<evidence type="ECO:0000313" key="7">
    <source>
        <dbReference type="Proteomes" id="UP001152321"/>
    </source>
</evidence>
<comment type="catalytic activity">
    <reaction evidence="5">
        <text>N(7)-methyl-GTP + H2O = N(7)-methyl-GMP + diphosphate + H(+)</text>
        <dbReference type="Rhea" id="RHEA:58744"/>
        <dbReference type="ChEBI" id="CHEBI:15377"/>
        <dbReference type="ChEBI" id="CHEBI:15378"/>
        <dbReference type="ChEBI" id="CHEBI:33019"/>
        <dbReference type="ChEBI" id="CHEBI:58285"/>
        <dbReference type="ChEBI" id="CHEBI:87133"/>
    </reaction>
</comment>
<evidence type="ECO:0000313" key="6">
    <source>
        <dbReference type="EMBL" id="MDG0816130.1"/>
    </source>
</evidence>
<gene>
    <name evidence="6" type="ORF">NWE73_07130</name>
</gene>
<dbReference type="CDD" id="cd00555">
    <property type="entry name" value="Maf"/>
    <property type="match status" value="1"/>
</dbReference>
<keyword evidence="2 5" id="KW-0963">Cytoplasm</keyword>
<feature type="site" description="Important for substrate specificity" evidence="5">
    <location>
        <position position="71"/>
    </location>
</feature>
<dbReference type="HAMAP" id="MF_00528">
    <property type="entry name" value="Maf"/>
    <property type="match status" value="1"/>
</dbReference>
<dbReference type="SUPFAM" id="SSF52972">
    <property type="entry name" value="ITPase-like"/>
    <property type="match status" value="1"/>
</dbReference>
<keyword evidence="7" id="KW-1185">Reference proteome</keyword>
<dbReference type="NCBIfam" id="TIGR00172">
    <property type="entry name" value="maf"/>
    <property type="match status" value="1"/>
</dbReference>